<comment type="caution">
    <text evidence="1">The sequence shown here is derived from an EMBL/GenBank/DDBJ whole genome shotgun (WGS) entry which is preliminary data.</text>
</comment>
<name>A0ACC0WJ14_9STRA</name>
<organism evidence="1 2">
    <name type="scientific">Peronosclerospora sorghi</name>
    <dbReference type="NCBI Taxonomy" id="230839"/>
    <lineage>
        <taxon>Eukaryota</taxon>
        <taxon>Sar</taxon>
        <taxon>Stramenopiles</taxon>
        <taxon>Oomycota</taxon>
        <taxon>Peronosporomycetes</taxon>
        <taxon>Peronosporales</taxon>
        <taxon>Peronosporaceae</taxon>
        <taxon>Peronosclerospora</taxon>
    </lineage>
</organism>
<keyword evidence="2" id="KW-1185">Reference proteome</keyword>
<proteinExistence type="predicted"/>
<evidence type="ECO:0000313" key="2">
    <source>
        <dbReference type="Proteomes" id="UP001163321"/>
    </source>
</evidence>
<protein>
    <submittedName>
        <fullName evidence="1">Uncharacterized protein</fullName>
    </submittedName>
</protein>
<dbReference type="EMBL" id="CM047592">
    <property type="protein sequence ID" value="KAI9917913.1"/>
    <property type="molecule type" value="Genomic_DNA"/>
</dbReference>
<evidence type="ECO:0000313" key="1">
    <source>
        <dbReference type="EMBL" id="KAI9917913.1"/>
    </source>
</evidence>
<accession>A0ACC0WJ14</accession>
<reference evidence="1 2" key="1">
    <citation type="journal article" date="2022" name="bioRxiv">
        <title>The genome of the oomycete Peronosclerospora sorghi, a cosmopolitan pathogen of maize and sorghum, is inflated with dispersed pseudogenes.</title>
        <authorList>
            <person name="Fletcher K."/>
            <person name="Martin F."/>
            <person name="Isakeit T."/>
            <person name="Cavanaugh K."/>
            <person name="Magill C."/>
            <person name="Michelmore R."/>
        </authorList>
    </citation>
    <scope>NUCLEOTIDE SEQUENCE [LARGE SCALE GENOMIC DNA]</scope>
    <source>
        <strain evidence="1">P6</strain>
    </source>
</reference>
<sequence length="662" mass="74215">MVQSLRHTSASRSSARSRRPRAASSRRPSRSRSRSRRRDAVVEDQKTGEIVLSLDETNALRRSLGLKPLVTTTTTKHEANVVHLEKSRAQVDAERVQDEIQRQVQQSKTRRALRDKLPGQSLGEQLQATKATNVLEWVKASRAKTNEKNEKEDEDEKKKDENEAACDLAGMTIGHAVEAFQAGDEVILTLADATVLDPDGKHVNDAPDELVNVSISEHERRHVQAKRAKRAAQPVYCGYDDEDEWVLPSRKRTTKTKLLAQYDEEKDAEAEQAARKFQLDATGGVSAKKVDVEEKDESTVTVISLGTTVCPSTSYRKRPKKRPATHQSARRVHEGLEWLDQLEHEALQADAMGTNDRGKRTEHEVIATAEQAVEATRDVPVVRKKKRVVDDHALMDDALELDMSLIRARQWKPQATPSVSEARIAQLVAEKMGTNESTEAVRPVEKGTMAEPTGSDKVGHVFGDVRPTLHPVVLNHATDFETRLREAMEQRAAQFQAASDENRAVVTEETPIVEKLDDEREDKKGWGDEQPLVGTGVGATLALLRKTGELRQTRSERQAGRANDVRDRSVEDAFRVKSGVNLDYRDEFGRLLTKKEAFRRLSYKFHGHEPGKKKKEKRLKQLKEELAAQKQMSGEGSSHMMKVLEKKQRQSKEAHVVLSSGG</sequence>
<dbReference type="Proteomes" id="UP001163321">
    <property type="component" value="Chromosome 13"/>
</dbReference>
<gene>
    <name evidence="1" type="ORF">PsorP6_012688</name>
</gene>